<organism evidence="1 2">
    <name type="scientific">Eiseniibacteriota bacterium</name>
    <dbReference type="NCBI Taxonomy" id="2212470"/>
    <lineage>
        <taxon>Bacteria</taxon>
        <taxon>Candidatus Eiseniibacteriota</taxon>
    </lineage>
</organism>
<evidence type="ECO:0000313" key="1">
    <source>
        <dbReference type="EMBL" id="TMQ73143.1"/>
    </source>
</evidence>
<name>A0A538UB60_UNCEI</name>
<dbReference type="EMBL" id="VBPA01000021">
    <property type="protein sequence ID" value="TMQ73143.1"/>
    <property type="molecule type" value="Genomic_DNA"/>
</dbReference>
<sequence>MRLALVALSLGLPGCSSPTAPPKPPSGGQTLVLSFSQFQHTIEPVLSRQGCDATGDCHGGGIRGTFQLSPPGAKDAQFDFDQASLQVYATNRAASPLLTAPLADSAGGTPHPYKPFASTSDTDYQAILQWIQSGTMQ</sequence>
<comment type="caution">
    <text evidence="1">The sequence shown here is derived from an EMBL/GenBank/DDBJ whole genome shotgun (WGS) entry which is preliminary data.</text>
</comment>
<accession>A0A538UB60</accession>
<gene>
    <name evidence="1" type="ORF">E6K80_00855</name>
</gene>
<proteinExistence type="predicted"/>
<protein>
    <submittedName>
        <fullName evidence="1">Uncharacterized protein</fullName>
    </submittedName>
</protein>
<dbReference type="AlphaFoldDB" id="A0A538UB60"/>
<reference evidence="1 2" key="1">
    <citation type="journal article" date="2019" name="Nat. Microbiol.">
        <title>Mediterranean grassland soil C-N compound turnover is dependent on rainfall and depth, and is mediated by genomically divergent microorganisms.</title>
        <authorList>
            <person name="Diamond S."/>
            <person name="Andeer P.F."/>
            <person name="Li Z."/>
            <person name="Crits-Christoph A."/>
            <person name="Burstein D."/>
            <person name="Anantharaman K."/>
            <person name="Lane K.R."/>
            <person name="Thomas B.C."/>
            <person name="Pan C."/>
            <person name="Northen T.R."/>
            <person name="Banfield J.F."/>
        </authorList>
    </citation>
    <scope>NUCLEOTIDE SEQUENCE [LARGE SCALE GENOMIC DNA]</scope>
    <source>
        <strain evidence="1">WS_10</strain>
    </source>
</reference>
<evidence type="ECO:0000313" key="2">
    <source>
        <dbReference type="Proteomes" id="UP000319836"/>
    </source>
</evidence>
<dbReference type="Proteomes" id="UP000319836">
    <property type="component" value="Unassembled WGS sequence"/>
</dbReference>